<feature type="region of interest" description="Disordered" evidence="1">
    <location>
        <begin position="1"/>
        <end position="33"/>
    </location>
</feature>
<sequence>MSLPNDSSLSSDEDSVQSPSANQGRDVDPYPLDNAFYEQSPTRNGQFNRDNQKLEICWPKEAHERFLSEVPTGCSDEDKWNFVVAAHSFINVAWLLLVLKDKFRCMQFVNYVKLIKATSLLQAQKWRCFRIRHDPQYFEEHELEMETPATSAPGVQSVTPEENIEGTELFPDKTYALQVASKYLQDKRKVFKVSNDPELKVENLVEYLFDHNKLEPFVNSFEGVDGSFKSNSFASRASNGSFRGKYLLGNGLPQKISKNVLYLTMFILEISSKKSVPTSFDFVLIGVKRVRCMQYQNWMAEKGWTV</sequence>
<dbReference type="EMBL" id="BLLK01000047">
    <property type="protein sequence ID" value="GFH55202.1"/>
    <property type="molecule type" value="Genomic_DNA"/>
</dbReference>
<feature type="compositionally biased region" description="Low complexity" evidence="1">
    <location>
        <begin position="1"/>
        <end position="20"/>
    </location>
</feature>
<evidence type="ECO:0000256" key="1">
    <source>
        <dbReference type="SAM" id="MobiDB-lite"/>
    </source>
</evidence>
<name>A0AAD3H946_9STRA</name>
<organism evidence="2 3">
    <name type="scientific">Chaetoceros tenuissimus</name>
    <dbReference type="NCBI Taxonomy" id="426638"/>
    <lineage>
        <taxon>Eukaryota</taxon>
        <taxon>Sar</taxon>
        <taxon>Stramenopiles</taxon>
        <taxon>Ochrophyta</taxon>
        <taxon>Bacillariophyta</taxon>
        <taxon>Coscinodiscophyceae</taxon>
        <taxon>Chaetocerotophycidae</taxon>
        <taxon>Chaetocerotales</taxon>
        <taxon>Chaetocerotaceae</taxon>
        <taxon>Chaetoceros</taxon>
    </lineage>
</organism>
<accession>A0AAD3H946</accession>
<comment type="caution">
    <text evidence="2">The sequence shown here is derived from an EMBL/GenBank/DDBJ whole genome shotgun (WGS) entry which is preliminary data.</text>
</comment>
<dbReference type="AlphaFoldDB" id="A0AAD3H946"/>
<evidence type="ECO:0000313" key="3">
    <source>
        <dbReference type="Proteomes" id="UP001054902"/>
    </source>
</evidence>
<gene>
    <name evidence="2" type="ORF">CTEN210_11678</name>
</gene>
<dbReference type="Proteomes" id="UP001054902">
    <property type="component" value="Unassembled WGS sequence"/>
</dbReference>
<reference evidence="2 3" key="1">
    <citation type="journal article" date="2021" name="Sci. Rep.">
        <title>The genome of the diatom Chaetoceros tenuissimus carries an ancient integrated fragment of an extant virus.</title>
        <authorList>
            <person name="Hongo Y."/>
            <person name="Kimura K."/>
            <person name="Takaki Y."/>
            <person name="Yoshida Y."/>
            <person name="Baba S."/>
            <person name="Kobayashi G."/>
            <person name="Nagasaki K."/>
            <person name="Hano T."/>
            <person name="Tomaru Y."/>
        </authorList>
    </citation>
    <scope>NUCLEOTIDE SEQUENCE [LARGE SCALE GENOMIC DNA]</scope>
    <source>
        <strain evidence="2 3">NIES-3715</strain>
    </source>
</reference>
<proteinExistence type="predicted"/>
<evidence type="ECO:0000313" key="2">
    <source>
        <dbReference type="EMBL" id="GFH55202.1"/>
    </source>
</evidence>
<protein>
    <submittedName>
        <fullName evidence="2">Uncharacterized protein</fullName>
    </submittedName>
</protein>
<keyword evidence="3" id="KW-1185">Reference proteome</keyword>